<dbReference type="Proteomes" id="UP001160625">
    <property type="component" value="Unassembled WGS sequence"/>
</dbReference>
<proteinExistence type="predicted"/>
<reference evidence="1" key="1">
    <citation type="submission" date="2023-04" db="EMBL/GenBank/DDBJ databases">
        <title>Sphingomonas sp. MAHUQ-71 isolated from rice field.</title>
        <authorList>
            <person name="Huq M.A."/>
        </authorList>
    </citation>
    <scope>NUCLEOTIDE SEQUENCE</scope>
    <source>
        <strain evidence="1">MAHUQ-71</strain>
    </source>
</reference>
<dbReference type="RefSeq" id="WP_281044485.1">
    <property type="nucleotide sequence ID" value="NZ_JARYGZ010000001.1"/>
</dbReference>
<evidence type="ECO:0000313" key="1">
    <source>
        <dbReference type="EMBL" id="MDH7639223.1"/>
    </source>
</evidence>
<gene>
    <name evidence="1" type="ORF">QGN17_10820</name>
</gene>
<organism evidence="1 2">
    <name type="scientific">Sphingomonas oryzagri</name>
    <dbReference type="NCBI Taxonomy" id="3042314"/>
    <lineage>
        <taxon>Bacteria</taxon>
        <taxon>Pseudomonadati</taxon>
        <taxon>Pseudomonadota</taxon>
        <taxon>Alphaproteobacteria</taxon>
        <taxon>Sphingomonadales</taxon>
        <taxon>Sphingomonadaceae</taxon>
        <taxon>Sphingomonas</taxon>
    </lineage>
</organism>
<keyword evidence="2" id="KW-1185">Reference proteome</keyword>
<protein>
    <submittedName>
        <fullName evidence="1">Uncharacterized protein</fullName>
    </submittedName>
</protein>
<comment type="caution">
    <text evidence="1">The sequence shown here is derived from an EMBL/GenBank/DDBJ whole genome shotgun (WGS) entry which is preliminary data.</text>
</comment>
<sequence length="89" mass="9938">MTPPSAQESVNALRLNCHGTEERDVIGFSRGTAFGRHHAVSVIGGNSQLDPFGEPMDIDMEWQTGEVRMPRRFLPPLHGGDDGWFEFKI</sequence>
<name>A0ABT6N2C1_9SPHN</name>
<accession>A0ABT6N2C1</accession>
<dbReference type="EMBL" id="JARYGZ010000001">
    <property type="protein sequence ID" value="MDH7639223.1"/>
    <property type="molecule type" value="Genomic_DNA"/>
</dbReference>
<evidence type="ECO:0000313" key="2">
    <source>
        <dbReference type="Proteomes" id="UP001160625"/>
    </source>
</evidence>